<gene>
    <name evidence="3" type="primary">si:ch73-345f18.3</name>
</gene>
<organism evidence="2 3">
    <name type="scientific">Betta splendens</name>
    <name type="common">Siamese fighting fish</name>
    <dbReference type="NCBI Taxonomy" id="158456"/>
    <lineage>
        <taxon>Eukaryota</taxon>
        <taxon>Metazoa</taxon>
        <taxon>Chordata</taxon>
        <taxon>Craniata</taxon>
        <taxon>Vertebrata</taxon>
        <taxon>Euteleostomi</taxon>
        <taxon>Actinopterygii</taxon>
        <taxon>Neopterygii</taxon>
        <taxon>Teleostei</taxon>
        <taxon>Neoteleostei</taxon>
        <taxon>Acanthomorphata</taxon>
        <taxon>Anabantaria</taxon>
        <taxon>Anabantiformes</taxon>
        <taxon>Anabantoidei</taxon>
        <taxon>Osphronemidae</taxon>
        <taxon>Betta</taxon>
    </lineage>
</organism>
<name>A0A6P7NTA5_BETSP</name>
<sequence length="248" mass="28382">MLRFLCCCFFTEDSENERQPLLESKSSDANEAGSARQTLPSHKAQSVSRTGRLLMRRVCVPDLDKRFSDMAETFNEQQECYEAMVGHIDNLRHTYGCAHRDTLSFSECLGKIRNEHNASYRISLKMRGYDFYLSVVPVGLEDESEAKMLPPCLRTAQSELRGTCERAKATISKGTTLQELIGWLLRSRDQMSNRVNEATPSYQERGRLNENLEENMKEVRRAKDLSMKYRQQAGEVFVEAAQIAGNYL</sequence>
<dbReference type="KEGG" id="bspl:114865827"/>
<dbReference type="RefSeq" id="XP_029023137.1">
    <property type="nucleotide sequence ID" value="XM_029167304.3"/>
</dbReference>
<reference evidence="3" key="1">
    <citation type="submission" date="2025-08" db="UniProtKB">
        <authorList>
            <consortium name="RefSeq"/>
        </authorList>
    </citation>
    <scope>IDENTIFICATION</scope>
</reference>
<feature type="compositionally biased region" description="Basic and acidic residues" evidence="1">
    <location>
        <begin position="19"/>
        <end position="28"/>
    </location>
</feature>
<dbReference type="OrthoDB" id="9890799at2759"/>
<accession>A0A6P7NTA5</accession>
<dbReference type="AlphaFoldDB" id="A0A6P7NTA5"/>
<dbReference type="GeneID" id="114865827"/>
<evidence type="ECO:0000313" key="2">
    <source>
        <dbReference type="Proteomes" id="UP000515150"/>
    </source>
</evidence>
<feature type="region of interest" description="Disordered" evidence="1">
    <location>
        <begin position="19"/>
        <end position="48"/>
    </location>
</feature>
<dbReference type="InParanoid" id="A0A6P7NTA5"/>
<dbReference type="Proteomes" id="UP000515150">
    <property type="component" value="Chromosome 11"/>
</dbReference>
<evidence type="ECO:0000256" key="1">
    <source>
        <dbReference type="SAM" id="MobiDB-lite"/>
    </source>
</evidence>
<evidence type="ECO:0000313" key="3">
    <source>
        <dbReference type="RefSeq" id="XP_029023137.1"/>
    </source>
</evidence>
<protein>
    <submittedName>
        <fullName evidence="3">Uncharacterized protein si:ch73-345f18.3</fullName>
    </submittedName>
</protein>
<keyword evidence="2" id="KW-1185">Reference proteome</keyword>
<feature type="compositionally biased region" description="Polar residues" evidence="1">
    <location>
        <begin position="35"/>
        <end position="48"/>
    </location>
</feature>
<dbReference type="FunCoup" id="A0A6P7NTA5">
    <property type="interactions" value="1"/>
</dbReference>
<proteinExistence type="predicted"/>